<keyword evidence="1" id="KW-0812">Transmembrane</keyword>
<dbReference type="Proteomes" id="UP000824721">
    <property type="component" value="Chromosome"/>
</dbReference>
<sequence length="410" mass="46769">MVIQGYEAKKSIFTFIIFVLFCGFTSFYNTSRRYELINPILKSEAGKKISFQFIAPDNSWLFINHSYGKTILYGKRKNNFLFFEIPAIYTQKTGNISWCLIHEEKIILKGNTEIYPTIISSKPLEAYLGPPSTLAGPPHFVMFVTIPSDIYDNPMPTNTRVDYKEHFFNNIQNDIILTKNLIAWKNTFAPTKSGKIFLSALVNTSTTKEFEAVIYPNIPTDFSINYTRPHFFADGNQITTLSTSTIKDKFGNIVSDATQINFLIKNSKGIFLTTQGNTIKGIATTQILHPDHKEKYNVKAFVNGMAESNTINIDYKNITVQIPYKFINNRTLTVGPIRSYMEQLVPDGIAVSVNVYRKKNLVAEIKENTLKGIAYFNFQEEEFRADAYSFEISVLGKTIKTQKILYGYNK</sequence>
<dbReference type="InterPro" id="IPR013783">
    <property type="entry name" value="Ig-like_fold"/>
</dbReference>
<dbReference type="AlphaFoldDB" id="A0A8G0P3Q2"/>
<dbReference type="Gene3D" id="2.60.40.10">
    <property type="entry name" value="Immunoglobulins"/>
    <property type="match status" value="1"/>
</dbReference>
<dbReference type="SUPFAM" id="SSF49373">
    <property type="entry name" value="Invasin/intimin cell-adhesion fragments"/>
    <property type="match status" value="1"/>
</dbReference>
<reference evidence="2" key="1">
    <citation type="submission" date="2020-12" db="EMBL/GenBank/DDBJ databases">
        <title>Genome sequencing of genetic groups of Flavobacterium columnare.</title>
        <authorList>
            <person name="Waldbieser G.C."/>
            <person name="Griffin M.J."/>
            <person name="LaFrentz B.R."/>
        </authorList>
    </citation>
    <scope>NUCLEOTIDE SEQUENCE</scope>
    <source>
        <strain evidence="2">90-106</strain>
    </source>
</reference>
<keyword evidence="1" id="KW-1133">Transmembrane helix</keyword>
<feature type="transmembrane region" description="Helical" evidence="1">
    <location>
        <begin position="12"/>
        <end position="29"/>
    </location>
</feature>
<proteinExistence type="predicted"/>
<name>A0A8G0P3Q2_9FLAO</name>
<dbReference type="EMBL" id="CP067378">
    <property type="protein sequence ID" value="QYS88005.1"/>
    <property type="molecule type" value="Genomic_DNA"/>
</dbReference>
<dbReference type="InterPro" id="IPR008964">
    <property type="entry name" value="Invasin/intimin_cell_adhesion"/>
</dbReference>
<accession>A0A8G0P3Q2</accession>
<evidence type="ECO:0000313" key="2">
    <source>
        <dbReference type="EMBL" id="QYS88005.1"/>
    </source>
</evidence>
<keyword evidence="1" id="KW-0472">Membrane</keyword>
<evidence type="ECO:0000256" key="1">
    <source>
        <dbReference type="SAM" id="Phobius"/>
    </source>
</evidence>
<dbReference type="KEGG" id="fdv:JJC05_08930"/>
<organism evidence="2">
    <name type="scientific">Flavobacterium columnare</name>
    <dbReference type="NCBI Taxonomy" id="996"/>
    <lineage>
        <taxon>Bacteria</taxon>
        <taxon>Pseudomonadati</taxon>
        <taxon>Bacteroidota</taxon>
        <taxon>Flavobacteriia</taxon>
        <taxon>Flavobacteriales</taxon>
        <taxon>Flavobacteriaceae</taxon>
        <taxon>Flavobacterium</taxon>
    </lineage>
</organism>
<protein>
    <submittedName>
        <fullName evidence="2">Ig-like domain-containing protein</fullName>
    </submittedName>
</protein>
<gene>
    <name evidence="2" type="ORF">JJC05_08930</name>
</gene>